<sequence>EYGAEEMDCHNEDDESSNELSEDDYSKGDEFNDSEDYSCDSIDTMHSKLKRKYSRGEDGQYECEVCEKKYQCRTSVIRHMRSHQKDEQKRLPYSCEVCKKRFSEKSLLRMHTRIHLTDDDPRKKKVDCKLCGKKFHPLSIYVHMRQHKDKVEERKPYECEKCGNRFSTRTLLANHGKTHLDDPRLEKFHCELCSKIFRSKQALQRHSKSHLDEETGRPFKCEDCCKRFAEHRSLSDHMVTHLDNEDDRKPYKCDQCDIHTPST</sequence>
<dbReference type="AlphaFoldDB" id="A0AAN4ZF00"/>
<evidence type="ECO:0000256" key="1">
    <source>
        <dbReference type="ARBA" id="ARBA00004123"/>
    </source>
</evidence>
<reference evidence="13" key="1">
    <citation type="submission" date="2022-10" db="EMBL/GenBank/DDBJ databases">
        <title>Genome assembly of Pristionchus species.</title>
        <authorList>
            <person name="Yoshida K."/>
            <person name="Sommer R.J."/>
        </authorList>
    </citation>
    <scope>NUCLEOTIDE SEQUENCE [LARGE SCALE GENOMIC DNA]</scope>
    <source>
        <strain evidence="13">RS5460</strain>
    </source>
</reference>
<feature type="domain" description="C2H2-type" evidence="11">
    <location>
        <begin position="219"/>
        <end position="246"/>
    </location>
</feature>
<dbReference type="Gene3D" id="3.30.160.60">
    <property type="entry name" value="Classic Zinc Finger"/>
    <property type="match status" value="3"/>
</dbReference>
<dbReference type="Proteomes" id="UP001328107">
    <property type="component" value="Unassembled WGS sequence"/>
</dbReference>
<comment type="subcellular location">
    <subcellularLocation>
        <location evidence="1">Nucleus</location>
    </subcellularLocation>
</comment>
<feature type="domain" description="C2H2-type" evidence="11">
    <location>
        <begin position="188"/>
        <end position="215"/>
    </location>
</feature>
<keyword evidence="4 9" id="KW-0863">Zinc-finger</keyword>
<feature type="region of interest" description="Disordered" evidence="10">
    <location>
        <begin position="1"/>
        <end position="38"/>
    </location>
</feature>
<feature type="compositionally biased region" description="Acidic residues" evidence="10">
    <location>
        <begin position="1"/>
        <end position="23"/>
    </location>
</feature>
<evidence type="ECO:0000256" key="7">
    <source>
        <dbReference type="ARBA" id="ARBA00023163"/>
    </source>
</evidence>
<keyword evidence="8" id="KW-0539">Nucleus</keyword>
<dbReference type="GO" id="GO:0005634">
    <property type="term" value="C:nucleus"/>
    <property type="evidence" value="ECO:0007669"/>
    <property type="project" value="UniProtKB-SubCell"/>
</dbReference>
<dbReference type="PROSITE" id="PS50157">
    <property type="entry name" value="ZINC_FINGER_C2H2_2"/>
    <property type="match status" value="5"/>
</dbReference>
<feature type="domain" description="C2H2-type" evidence="11">
    <location>
        <begin position="93"/>
        <end position="120"/>
    </location>
</feature>
<feature type="domain" description="C2H2-type" evidence="11">
    <location>
        <begin position="157"/>
        <end position="184"/>
    </location>
</feature>
<dbReference type="SUPFAM" id="SSF57667">
    <property type="entry name" value="beta-beta-alpha zinc fingers"/>
    <property type="match status" value="3"/>
</dbReference>
<dbReference type="FunFam" id="3.30.160.60:FF:000446">
    <property type="entry name" value="Zinc finger protein"/>
    <property type="match status" value="2"/>
</dbReference>
<proteinExistence type="predicted"/>
<evidence type="ECO:0000256" key="9">
    <source>
        <dbReference type="PROSITE-ProRule" id="PRU00042"/>
    </source>
</evidence>
<gene>
    <name evidence="12" type="ORF">PMAYCL1PPCAC_08096</name>
</gene>
<evidence type="ECO:0000256" key="3">
    <source>
        <dbReference type="ARBA" id="ARBA00022737"/>
    </source>
</evidence>
<evidence type="ECO:0000256" key="5">
    <source>
        <dbReference type="ARBA" id="ARBA00022833"/>
    </source>
</evidence>
<evidence type="ECO:0000256" key="8">
    <source>
        <dbReference type="ARBA" id="ARBA00023242"/>
    </source>
</evidence>
<dbReference type="GO" id="GO:0000981">
    <property type="term" value="F:DNA-binding transcription factor activity, RNA polymerase II-specific"/>
    <property type="evidence" value="ECO:0007669"/>
    <property type="project" value="TreeGrafter"/>
</dbReference>
<dbReference type="EMBL" id="BTRK01000002">
    <property type="protein sequence ID" value="GMR37901.1"/>
    <property type="molecule type" value="Genomic_DNA"/>
</dbReference>
<evidence type="ECO:0000256" key="2">
    <source>
        <dbReference type="ARBA" id="ARBA00022723"/>
    </source>
</evidence>
<dbReference type="GO" id="GO:0000122">
    <property type="term" value="P:negative regulation of transcription by RNA polymerase II"/>
    <property type="evidence" value="ECO:0007669"/>
    <property type="project" value="UniProtKB-ARBA"/>
</dbReference>
<dbReference type="PANTHER" id="PTHR24394:SF44">
    <property type="entry name" value="ZINC FINGER PROTEIN 271-LIKE"/>
    <property type="match status" value="1"/>
</dbReference>
<dbReference type="FunFam" id="3.30.160.60:FF:000012">
    <property type="entry name" value="RB-associated KRAB zinc finger protein-like"/>
    <property type="match status" value="1"/>
</dbReference>
<evidence type="ECO:0000256" key="6">
    <source>
        <dbReference type="ARBA" id="ARBA00023015"/>
    </source>
</evidence>
<dbReference type="SMART" id="SM00355">
    <property type="entry name" value="ZnF_C2H2"/>
    <property type="match status" value="6"/>
</dbReference>
<keyword evidence="6" id="KW-0805">Transcription regulation</keyword>
<protein>
    <recommendedName>
        <fullName evidence="11">C2H2-type domain-containing protein</fullName>
    </recommendedName>
</protein>
<evidence type="ECO:0000313" key="13">
    <source>
        <dbReference type="Proteomes" id="UP001328107"/>
    </source>
</evidence>
<dbReference type="InterPro" id="IPR036236">
    <property type="entry name" value="Znf_C2H2_sf"/>
</dbReference>
<feature type="domain" description="C2H2-type" evidence="11">
    <location>
        <begin position="61"/>
        <end position="88"/>
    </location>
</feature>
<accession>A0AAN4ZF00</accession>
<keyword evidence="13" id="KW-1185">Reference proteome</keyword>
<evidence type="ECO:0000256" key="10">
    <source>
        <dbReference type="SAM" id="MobiDB-lite"/>
    </source>
</evidence>
<dbReference type="Pfam" id="PF13894">
    <property type="entry name" value="zf-C2H2_4"/>
    <property type="match status" value="1"/>
</dbReference>
<keyword evidence="2" id="KW-0479">Metal-binding</keyword>
<organism evidence="12 13">
    <name type="scientific">Pristionchus mayeri</name>
    <dbReference type="NCBI Taxonomy" id="1317129"/>
    <lineage>
        <taxon>Eukaryota</taxon>
        <taxon>Metazoa</taxon>
        <taxon>Ecdysozoa</taxon>
        <taxon>Nematoda</taxon>
        <taxon>Chromadorea</taxon>
        <taxon>Rhabditida</taxon>
        <taxon>Rhabditina</taxon>
        <taxon>Diplogasteromorpha</taxon>
        <taxon>Diplogasteroidea</taxon>
        <taxon>Neodiplogasteridae</taxon>
        <taxon>Pristionchus</taxon>
    </lineage>
</organism>
<dbReference type="PANTHER" id="PTHR24394">
    <property type="entry name" value="ZINC FINGER PROTEIN"/>
    <property type="match status" value="1"/>
</dbReference>
<evidence type="ECO:0000259" key="11">
    <source>
        <dbReference type="PROSITE" id="PS50157"/>
    </source>
</evidence>
<dbReference type="GO" id="GO:0008270">
    <property type="term" value="F:zinc ion binding"/>
    <property type="evidence" value="ECO:0007669"/>
    <property type="project" value="UniProtKB-KW"/>
</dbReference>
<name>A0AAN4ZF00_9BILA</name>
<dbReference type="PROSITE" id="PS00028">
    <property type="entry name" value="ZINC_FINGER_C2H2_1"/>
    <property type="match status" value="5"/>
</dbReference>
<dbReference type="Pfam" id="PF12874">
    <property type="entry name" value="zf-met"/>
    <property type="match status" value="1"/>
</dbReference>
<evidence type="ECO:0000256" key="4">
    <source>
        <dbReference type="ARBA" id="ARBA00022771"/>
    </source>
</evidence>
<keyword evidence="5" id="KW-0862">Zinc</keyword>
<dbReference type="Pfam" id="PF00096">
    <property type="entry name" value="zf-C2H2"/>
    <property type="match status" value="2"/>
</dbReference>
<keyword evidence="3" id="KW-0677">Repeat</keyword>
<feature type="non-terminal residue" evidence="12">
    <location>
        <position position="1"/>
    </location>
</feature>
<evidence type="ECO:0000313" key="12">
    <source>
        <dbReference type="EMBL" id="GMR37901.1"/>
    </source>
</evidence>
<dbReference type="InterPro" id="IPR013087">
    <property type="entry name" value="Znf_C2H2_type"/>
</dbReference>
<comment type="caution">
    <text evidence="12">The sequence shown here is derived from an EMBL/GenBank/DDBJ whole genome shotgun (WGS) entry which is preliminary data.</text>
</comment>
<keyword evidence="7" id="KW-0804">Transcription</keyword>